<feature type="transmembrane region" description="Helical" evidence="1">
    <location>
        <begin position="6"/>
        <end position="24"/>
    </location>
</feature>
<organism evidence="2 3">
    <name type="scientific">Algoriphagus sediminis</name>
    <dbReference type="NCBI Taxonomy" id="3057113"/>
    <lineage>
        <taxon>Bacteria</taxon>
        <taxon>Pseudomonadati</taxon>
        <taxon>Bacteroidota</taxon>
        <taxon>Cytophagia</taxon>
        <taxon>Cytophagales</taxon>
        <taxon>Cyclobacteriaceae</taxon>
        <taxon>Algoriphagus</taxon>
    </lineage>
</organism>
<reference evidence="2" key="1">
    <citation type="submission" date="2023-06" db="EMBL/GenBank/DDBJ databases">
        <title>Robiginitalea aurantiacus sp. nov. and Algoriphagus sediminis sp. nov., isolated from coastal sediment.</title>
        <authorList>
            <person name="Zhou Z.Y."/>
            <person name="An J."/>
            <person name="Jia Y.W."/>
            <person name="Du Z.J."/>
        </authorList>
    </citation>
    <scope>NUCLEOTIDE SEQUENCE</scope>
    <source>
        <strain evidence="2">C2-7</strain>
    </source>
</reference>
<evidence type="ECO:0000313" key="3">
    <source>
        <dbReference type="Proteomes" id="UP001171916"/>
    </source>
</evidence>
<feature type="transmembrane region" description="Helical" evidence="1">
    <location>
        <begin position="36"/>
        <end position="61"/>
    </location>
</feature>
<sequence>MNFRSIFGTVGQFLLLLAIQILFLKNLALFGLAFCFIYLLALLLLPVSIRSIPLMIIAFMMGISVDVFYETIGMHAAAATFLAFLRNFWLKIISPSGGYDEGDIPSIRSQSTSWFVTYAFPLLFAFCLVLFSLDFWGTGNWLNVLNKSFFSSIFTLILAIIVQLLFFPRRRVI</sequence>
<dbReference type="EMBL" id="JAUEPH010000005">
    <property type="protein sequence ID" value="MDN3204852.1"/>
    <property type="molecule type" value="Genomic_DNA"/>
</dbReference>
<keyword evidence="1" id="KW-1133">Transmembrane helix</keyword>
<keyword evidence="1" id="KW-0812">Transmembrane</keyword>
<keyword evidence="3" id="KW-1185">Reference proteome</keyword>
<accession>A0ABT7YED2</accession>
<gene>
    <name evidence="2" type="ORF">QVH07_11870</name>
</gene>
<dbReference type="RefSeq" id="WP_290000650.1">
    <property type="nucleotide sequence ID" value="NZ_JAUEPH010000005.1"/>
</dbReference>
<keyword evidence="1" id="KW-0472">Membrane</keyword>
<feature type="transmembrane region" description="Helical" evidence="1">
    <location>
        <begin position="115"/>
        <end position="136"/>
    </location>
</feature>
<name>A0ABT7YED2_9BACT</name>
<evidence type="ECO:0000256" key="1">
    <source>
        <dbReference type="SAM" id="Phobius"/>
    </source>
</evidence>
<proteinExistence type="predicted"/>
<feature type="transmembrane region" description="Helical" evidence="1">
    <location>
        <begin position="67"/>
        <end position="85"/>
    </location>
</feature>
<feature type="transmembrane region" description="Helical" evidence="1">
    <location>
        <begin position="148"/>
        <end position="167"/>
    </location>
</feature>
<dbReference type="Proteomes" id="UP001171916">
    <property type="component" value="Unassembled WGS sequence"/>
</dbReference>
<evidence type="ECO:0000313" key="2">
    <source>
        <dbReference type="EMBL" id="MDN3204852.1"/>
    </source>
</evidence>
<comment type="caution">
    <text evidence="2">The sequence shown here is derived from an EMBL/GenBank/DDBJ whole genome shotgun (WGS) entry which is preliminary data.</text>
</comment>
<protein>
    <submittedName>
        <fullName evidence="2">Rod shape-determining protein MreD</fullName>
    </submittedName>
</protein>